<accession>A0A9N8DYE0</accession>
<keyword evidence="2" id="KW-0328">Glycosyltransferase</keyword>
<evidence type="ECO:0000256" key="7">
    <source>
        <dbReference type="SAM" id="Phobius"/>
    </source>
</evidence>
<dbReference type="InterPro" id="IPR056508">
    <property type="entry name" value="HPAT-like"/>
</dbReference>
<dbReference type="EMBL" id="CAICTM010000340">
    <property type="protein sequence ID" value="CAB9508279.1"/>
    <property type="molecule type" value="Genomic_DNA"/>
</dbReference>
<dbReference type="AlphaFoldDB" id="A0A9N8DYE0"/>
<evidence type="ECO:0000256" key="4">
    <source>
        <dbReference type="ARBA" id="ARBA00022692"/>
    </source>
</evidence>
<dbReference type="PANTHER" id="PTHR31485">
    <property type="entry name" value="PEPTIDYL SERINE ALPHA-GALACTOSYLTRANSFERASE"/>
    <property type="match status" value="1"/>
</dbReference>
<dbReference type="OrthoDB" id="2015991at2759"/>
<proteinExistence type="predicted"/>
<dbReference type="GO" id="GO:0016020">
    <property type="term" value="C:membrane"/>
    <property type="evidence" value="ECO:0007669"/>
    <property type="project" value="UniProtKB-SubCell"/>
</dbReference>
<reference evidence="9" key="1">
    <citation type="submission" date="2020-06" db="EMBL/GenBank/DDBJ databases">
        <authorList>
            <consortium name="Plant Systems Biology data submission"/>
        </authorList>
    </citation>
    <scope>NUCLEOTIDE SEQUENCE</scope>
    <source>
        <strain evidence="9">D6</strain>
    </source>
</reference>
<dbReference type="Pfam" id="PF23452">
    <property type="entry name" value="HPAT"/>
    <property type="match status" value="1"/>
</dbReference>
<evidence type="ECO:0000256" key="2">
    <source>
        <dbReference type="ARBA" id="ARBA00022676"/>
    </source>
</evidence>
<keyword evidence="5 7" id="KW-1133">Transmembrane helix</keyword>
<dbReference type="Proteomes" id="UP001153069">
    <property type="component" value="Unassembled WGS sequence"/>
</dbReference>
<dbReference type="PANTHER" id="PTHR31485:SF7">
    <property type="entry name" value="PEPTIDYL SERINE ALPHA-GALACTOSYLTRANSFERASE"/>
    <property type="match status" value="1"/>
</dbReference>
<feature type="transmembrane region" description="Helical" evidence="7">
    <location>
        <begin position="32"/>
        <end position="52"/>
    </location>
</feature>
<sequence length="585" mass="67054">MKSLWKRVLPLDRRRGFHQQKDGFSGRSKMRYFWLVLVCTIASHFILTTLYVPAQTLGLLESMISTATEEENRVERKKFELFSLSNFDAEQERETHEQVHHEKNRKKFELFALGGSKDSVIKSKKESSREKATSKESLQSTQLYTYNVPSCQESANTSTTVAESEPIIFEPSIVPKSVLIRGGGLLQIKVGQYRFHLGSVMESEGCVDLYESILANQAPVQFTLLPDKHPRVLSRSKQIPDTLQQQFSTATDLSQPHTKIVFSATSSDYFGYQVYAHALGFLQSNQTNASWMRLLTARIPDDLSERFPTFTAPQSIYSREYAPINKADVIDKWMHSADAPHPDDTIVVIDPDNWLLKDVHKWTRDVSSKQAVGQVAYYGWDDKIKTIWKSICKENCEQKLDPVGVPYFVKASDLKEIAPLWRTYSIAIRQNMRFDEEWKKNYASLGIEWAAEMVGFNAACAHLQIKTKVVDNLQVRDTSTTRNWPRWSNVPMIHMGRAWFPDTEKELAAPWVNEDDGGFSHKGIQVWCKCNATAAKVQPWPMPEQEMDFVSYHTLRLLHDSIEHFGPVPVNETYRLEGNPYLTPI</sequence>
<evidence type="ECO:0000313" key="10">
    <source>
        <dbReference type="Proteomes" id="UP001153069"/>
    </source>
</evidence>
<keyword evidence="10" id="KW-1185">Reference proteome</keyword>
<gene>
    <name evidence="9" type="ORF">SEMRO_341_G121390.1</name>
</gene>
<organism evidence="9 10">
    <name type="scientific">Seminavis robusta</name>
    <dbReference type="NCBI Taxonomy" id="568900"/>
    <lineage>
        <taxon>Eukaryota</taxon>
        <taxon>Sar</taxon>
        <taxon>Stramenopiles</taxon>
        <taxon>Ochrophyta</taxon>
        <taxon>Bacillariophyta</taxon>
        <taxon>Bacillariophyceae</taxon>
        <taxon>Bacillariophycidae</taxon>
        <taxon>Naviculales</taxon>
        <taxon>Naviculaceae</taxon>
        <taxon>Seminavis</taxon>
    </lineage>
</organism>
<evidence type="ECO:0000256" key="5">
    <source>
        <dbReference type="ARBA" id="ARBA00022989"/>
    </source>
</evidence>
<dbReference type="GO" id="GO:0016757">
    <property type="term" value="F:glycosyltransferase activity"/>
    <property type="evidence" value="ECO:0007669"/>
    <property type="project" value="UniProtKB-KW"/>
</dbReference>
<evidence type="ECO:0000256" key="3">
    <source>
        <dbReference type="ARBA" id="ARBA00022679"/>
    </source>
</evidence>
<evidence type="ECO:0000256" key="1">
    <source>
        <dbReference type="ARBA" id="ARBA00004167"/>
    </source>
</evidence>
<evidence type="ECO:0000259" key="8">
    <source>
        <dbReference type="Pfam" id="PF23452"/>
    </source>
</evidence>
<evidence type="ECO:0000313" key="9">
    <source>
        <dbReference type="EMBL" id="CAB9508279.1"/>
    </source>
</evidence>
<comment type="subcellular location">
    <subcellularLocation>
        <location evidence="1">Membrane</location>
        <topology evidence="1">Single-pass membrane protein</topology>
    </subcellularLocation>
</comment>
<dbReference type="InterPro" id="IPR044845">
    <property type="entry name" value="HPAT/SRGT1-like"/>
</dbReference>
<comment type="caution">
    <text evidence="9">The sequence shown here is derived from an EMBL/GenBank/DDBJ whole genome shotgun (WGS) entry which is preliminary data.</text>
</comment>
<evidence type="ECO:0000256" key="6">
    <source>
        <dbReference type="ARBA" id="ARBA00023136"/>
    </source>
</evidence>
<name>A0A9N8DYE0_9STRA</name>
<keyword evidence="4 7" id="KW-0812">Transmembrane</keyword>
<keyword evidence="6 7" id="KW-0472">Membrane</keyword>
<keyword evidence="3" id="KW-0808">Transferase</keyword>
<protein>
    <recommendedName>
        <fullName evidence="8">Hydroxyproline O-arabinosyltransferase-like domain-containing protein</fullName>
    </recommendedName>
</protein>
<feature type="domain" description="Hydroxyproline O-arabinosyltransferase-like" evidence="8">
    <location>
        <begin position="283"/>
        <end position="485"/>
    </location>
</feature>